<reference evidence="2" key="1">
    <citation type="submission" date="2020-08" db="EMBL/GenBank/DDBJ databases">
        <title>Multicomponent nature underlies the extraordinary mechanical properties of spider dragline silk.</title>
        <authorList>
            <person name="Kono N."/>
            <person name="Nakamura H."/>
            <person name="Mori M."/>
            <person name="Yoshida Y."/>
            <person name="Ohtoshi R."/>
            <person name="Malay A.D."/>
            <person name="Moran D.A.P."/>
            <person name="Tomita M."/>
            <person name="Numata K."/>
            <person name="Arakawa K."/>
        </authorList>
    </citation>
    <scope>NUCLEOTIDE SEQUENCE</scope>
</reference>
<organism evidence="2 3">
    <name type="scientific">Nephila pilipes</name>
    <name type="common">Giant wood spider</name>
    <name type="synonym">Nephila maculata</name>
    <dbReference type="NCBI Taxonomy" id="299642"/>
    <lineage>
        <taxon>Eukaryota</taxon>
        <taxon>Metazoa</taxon>
        <taxon>Ecdysozoa</taxon>
        <taxon>Arthropoda</taxon>
        <taxon>Chelicerata</taxon>
        <taxon>Arachnida</taxon>
        <taxon>Araneae</taxon>
        <taxon>Araneomorphae</taxon>
        <taxon>Entelegynae</taxon>
        <taxon>Araneoidea</taxon>
        <taxon>Nephilidae</taxon>
        <taxon>Nephila</taxon>
    </lineage>
</organism>
<evidence type="ECO:0000313" key="2">
    <source>
        <dbReference type="EMBL" id="GFS82731.1"/>
    </source>
</evidence>
<dbReference type="Proteomes" id="UP000887013">
    <property type="component" value="Unassembled WGS sequence"/>
</dbReference>
<name>A0A8X6MXG1_NEPPI</name>
<keyword evidence="3" id="KW-1185">Reference proteome</keyword>
<sequence>MAQLPFASKLPCQHLHNNGKDGHKKVVNDKEMFIAVLLNVPANGSVVAKIPMLSHGSTAVMKYFEVSCFESSIFSQAVALMMANALAGMVPVILLKLAFAHAKVCK</sequence>
<evidence type="ECO:0000256" key="1">
    <source>
        <dbReference type="SAM" id="Phobius"/>
    </source>
</evidence>
<feature type="transmembrane region" description="Helical" evidence="1">
    <location>
        <begin position="73"/>
        <end position="99"/>
    </location>
</feature>
<protein>
    <submittedName>
        <fullName evidence="2">Uncharacterized protein</fullName>
    </submittedName>
</protein>
<proteinExistence type="predicted"/>
<keyword evidence="1" id="KW-0472">Membrane</keyword>
<dbReference type="AlphaFoldDB" id="A0A8X6MXG1"/>
<evidence type="ECO:0000313" key="3">
    <source>
        <dbReference type="Proteomes" id="UP000887013"/>
    </source>
</evidence>
<gene>
    <name evidence="2" type="ORF">NPIL_701141</name>
</gene>
<keyword evidence="1" id="KW-1133">Transmembrane helix</keyword>
<keyword evidence="1" id="KW-0812">Transmembrane</keyword>
<dbReference type="EMBL" id="BMAW01051852">
    <property type="protein sequence ID" value="GFS82731.1"/>
    <property type="molecule type" value="Genomic_DNA"/>
</dbReference>
<comment type="caution">
    <text evidence="2">The sequence shown here is derived from an EMBL/GenBank/DDBJ whole genome shotgun (WGS) entry which is preliminary data.</text>
</comment>
<accession>A0A8X6MXG1</accession>